<protein>
    <submittedName>
        <fullName evidence="6">Gamma-glutamyltranspeptidase</fullName>
        <ecNumber evidence="6">2.3.2.2</ecNumber>
    </submittedName>
</protein>
<dbReference type="PANTHER" id="PTHR43199:SF1">
    <property type="entry name" value="GLUTATHIONE HYDROLASE PROENZYME"/>
    <property type="match status" value="1"/>
</dbReference>
<keyword evidence="4" id="KW-0865">Zymogen</keyword>
<dbReference type="EC" id="2.3.2.2" evidence="6"/>
<keyword evidence="5" id="KW-0732">Signal</keyword>
<dbReference type="GO" id="GO:0016787">
    <property type="term" value="F:hydrolase activity"/>
    <property type="evidence" value="ECO:0007669"/>
    <property type="project" value="UniProtKB-KW"/>
</dbReference>
<reference evidence="6 7" key="1">
    <citation type="submission" date="2017-02" db="EMBL/GenBank/DDBJ databases">
        <authorList>
            <person name="Peterson S.W."/>
        </authorList>
    </citation>
    <scope>NUCLEOTIDE SEQUENCE [LARGE SCALE GENOMIC DNA]</scope>
    <source>
        <strain evidence="6 7">3F5N</strain>
    </source>
</reference>
<feature type="chain" id="PRO_5013000795" evidence="5">
    <location>
        <begin position="26"/>
        <end position="592"/>
    </location>
</feature>
<dbReference type="InterPro" id="IPR043137">
    <property type="entry name" value="GGT_ssub_C"/>
</dbReference>
<dbReference type="PROSITE" id="PS51257">
    <property type="entry name" value="PROKAR_LIPOPROTEIN"/>
    <property type="match status" value="1"/>
</dbReference>
<evidence type="ECO:0000256" key="5">
    <source>
        <dbReference type="SAM" id="SignalP"/>
    </source>
</evidence>
<dbReference type="EMBL" id="FUIE01000042">
    <property type="protein sequence ID" value="SJM60799.1"/>
    <property type="molecule type" value="Genomic_DNA"/>
</dbReference>
<evidence type="ECO:0000256" key="2">
    <source>
        <dbReference type="ARBA" id="ARBA00022679"/>
    </source>
</evidence>
<evidence type="ECO:0000256" key="1">
    <source>
        <dbReference type="ARBA" id="ARBA00009381"/>
    </source>
</evidence>
<dbReference type="AlphaFoldDB" id="A0A1R4FXZ5"/>
<evidence type="ECO:0000313" key="6">
    <source>
        <dbReference type="EMBL" id="SJM60799.1"/>
    </source>
</evidence>
<comment type="similarity">
    <text evidence="1">Belongs to the gamma-glutamyltransferase family.</text>
</comment>
<dbReference type="Gene3D" id="3.60.20.40">
    <property type="match status" value="1"/>
</dbReference>
<accession>A0A1R4FXZ5</accession>
<dbReference type="Pfam" id="PF01019">
    <property type="entry name" value="G_glu_transpept"/>
    <property type="match status" value="1"/>
</dbReference>
<dbReference type="InterPro" id="IPR051792">
    <property type="entry name" value="GGT_bact"/>
</dbReference>
<dbReference type="Gene3D" id="1.10.246.230">
    <property type="match status" value="1"/>
</dbReference>
<dbReference type="SUPFAM" id="SSF56235">
    <property type="entry name" value="N-terminal nucleophile aminohydrolases (Ntn hydrolases)"/>
    <property type="match status" value="1"/>
</dbReference>
<keyword evidence="2 6" id="KW-0808">Transferase</keyword>
<gene>
    <name evidence="6" type="ORF">FM111_07835</name>
</gene>
<dbReference type="Proteomes" id="UP000195766">
    <property type="component" value="Unassembled WGS sequence"/>
</dbReference>
<organism evidence="6 7">
    <name type="scientific">Brevundimonas diminuta 3F5N</name>
    <dbReference type="NCBI Taxonomy" id="1255603"/>
    <lineage>
        <taxon>Bacteria</taxon>
        <taxon>Pseudomonadati</taxon>
        <taxon>Pseudomonadota</taxon>
        <taxon>Alphaproteobacteria</taxon>
        <taxon>Caulobacterales</taxon>
        <taxon>Caulobacteraceae</taxon>
        <taxon>Brevundimonas</taxon>
    </lineage>
</organism>
<proteinExistence type="inferred from homology"/>
<dbReference type="GO" id="GO:0103068">
    <property type="term" value="F:leukotriene C4 gamma-glutamyl transferase activity"/>
    <property type="evidence" value="ECO:0007669"/>
    <property type="project" value="UniProtKB-EC"/>
</dbReference>
<keyword evidence="6" id="KW-0012">Acyltransferase</keyword>
<sequence>MRAFSFSHLRPARRISSLTAGTALAALLLTGCATTAEGTQAEAAPVSAEASIAAQVSAAKGPFVSAANPLAVEAGMKVLARGGSAVDAAVAIQAVLGLTEPQSSGLGGGAFMMFYEAESGVVTVYDGRETAPAAATPELFYENGKPLAFGDAVLSGRSTGAPGVVPMLALAQKQHGALAWSELFGDAEKLAQDGFVVSPRLAGMINGYAPQAKTRWATEYFTKPDGARYQAGETLRNPAYAETVRRIAREGAAALQQGPLAEAIVAAVNEGPRPGALTTADIAGYRPVVREAVCGPYKIYTICVPPPPSSGASILELLAMAEQTPDIDKGPNSPEAWAAFGQLQRLMYADRDRYFGDPAFVSVPVAGLLDPVYVAERAALAPALRGAAPYGVPAGAPNVGADATREPAGTSHLVVVDAKGDAVSMTTTVESLFGSGRMAGGFFLNNQLTDFSLVPTATDGTPAANAVAAGKRPRSSMSPALILDREGRLVGLLGSPGGSSILAYNAKALIGALAWGLPLQQAFDLPNLVAKGDGFGADTEGFPDAVREGMAARGVELRPNTTETSGLHGGLWRNGRWDGAADSRREGVARTQ</sequence>
<keyword evidence="3" id="KW-0378">Hydrolase</keyword>
<evidence type="ECO:0000256" key="3">
    <source>
        <dbReference type="ARBA" id="ARBA00022801"/>
    </source>
</evidence>
<name>A0A1R4FXZ5_BREDI</name>
<feature type="signal peptide" evidence="5">
    <location>
        <begin position="1"/>
        <end position="25"/>
    </location>
</feature>
<dbReference type="PRINTS" id="PR01210">
    <property type="entry name" value="GGTRANSPTASE"/>
</dbReference>
<evidence type="ECO:0000256" key="4">
    <source>
        <dbReference type="ARBA" id="ARBA00023145"/>
    </source>
</evidence>
<evidence type="ECO:0000313" key="7">
    <source>
        <dbReference type="Proteomes" id="UP000195766"/>
    </source>
</evidence>
<dbReference type="PANTHER" id="PTHR43199">
    <property type="entry name" value="GLUTATHIONE HYDROLASE"/>
    <property type="match status" value="1"/>
</dbReference>
<dbReference type="InterPro" id="IPR029055">
    <property type="entry name" value="Ntn_hydrolases_N"/>
</dbReference>